<comment type="caution">
    <text evidence="2">The sequence shown here is derived from an EMBL/GenBank/DDBJ whole genome shotgun (WGS) entry which is preliminary data.</text>
</comment>
<feature type="transmembrane region" description="Helical" evidence="1">
    <location>
        <begin position="6"/>
        <end position="29"/>
    </location>
</feature>
<feature type="transmembrane region" description="Helical" evidence="1">
    <location>
        <begin position="36"/>
        <end position="59"/>
    </location>
</feature>
<dbReference type="Pfam" id="PF14373">
    <property type="entry name" value="Imm_superinfect"/>
    <property type="match status" value="1"/>
</dbReference>
<evidence type="ECO:0008006" key="4">
    <source>
        <dbReference type="Google" id="ProtNLM"/>
    </source>
</evidence>
<keyword evidence="3" id="KW-1185">Reference proteome</keyword>
<keyword evidence="1" id="KW-1133">Transmembrane helix</keyword>
<dbReference type="EMBL" id="JPUA01000003">
    <property type="protein sequence ID" value="OWV31493.1"/>
    <property type="molecule type" value="Genomic_DNA"/>
</dbReference>
<gene>
    <name evidence="2" type="ORF">JI62_01165</name>
</gene>
<keyword evidence="1" id="KW-0812">Transmembrane</keyword>
<evidence type="ECO:0000256" key="1">
    <source>
        <dbReference type="SAM" id="Phobius"/>
    </source>
</evidence>
<sequence length="70" mass="7820">MAYNLPIHPMLLMAIVIAVYFLPIIIAAVRNMRHAVAISVLTVVAGWTFVGWVVALVWACMDKPEPKKEE</sequence>
<organism evidence="2 3">
    <name type="scientific">Halomonas campaniensis</name>
    <dbReference type="NCBI Taxonomy" id="213554"/>
    <lineage>
        <taxon>Bacteria</taxon>
        <taxon>Pseudomonadati</taxon>
        <taxon>Pseudomonadota</taxon>
        <taxon>Gammaproteobacteria</taxon>
        <taxon>Oceanospirillales</taxon>
        <taxon>Halomonadaceae</taxon>
        <taxon>Halomonas</taxon>
    </lineage>
</organism>
<proteinExistence type="predicted"/>
<dbReference type="InterPro" id="IPR016410">
    <property type="entry name" value="Phage_imm"/>
</dbReference>
<reference evidence="2 3" key="1">
    <citation type="submission" date="2014-08" db="EMBL/GenBank/DDBJ databases">
        <title>Draft genome sequence of a novel L-asparaginase producing marine bacterium, Halomonas campaniensis.</title>
        <authorList>
            <person name="Sundarakrishnan B."/>
            <person name="Moushumi Priya A."/>
            <person name="Raman G."/>
            <person name="Sakthivel N."/>
            <person name="Park S."/>
            <person name="Jayachandran S."/>
        </authorList>
    </citation>
    <scope>NUCLEOTIDE SEQUENCE [LARGE SCALE GENOMIC DNA]</scope>
    <source>
        <strain evidence="2 3">SK03</strain>
    </source>
</reference>
<dbReference type="Proteomes" id="UP000197334">
    <property type="component" value="Unassembled WGS sequence"/>
</dbReference>
<accession>A0A246S6I1</accession>
<evidence type="ECO:0000313" key="3">
    <source>
        <dbReference type="Proteomes" id="UP000197334"/>
    </source>
</evidence>
<dbReference type="OrthoDB" id="9814116at2"/>
<evidence type="ECO:0000313" key="2">
    <source>
        <dbReference type="EMBL" id="OWV31493.1"/>
    </source>
</evidence>
<dbReference type="AlphaFoldDB" id="A0A246S6I1"/>
<keyword evidence="1" id="KW-0472">Membrane</keyword>
<name>A0A246S6I1_9GAMM</name>
<protein>
    <recommendedName>
        <fullName evidence="4">Superinfection immunity protein</fullName>
    </recommendedName>
</protein>